<reference evidence="4 5" key="1">
    <citation type="journal article" date="2016" name="Nat. Commun.">
        <title>Thousands of microbial genomes shed light on interconnected biogeochemical processes in an aquifer system.</title>
        <authorList>
            <person name="Anantharaman K."/>
            <person name="Brown C.T."/>
            <person name="Hug L.A."/>
            <person name="Sharon I."/>
            <person name="Castelle C.J."/>
            <person name="Probst A.J."/>
            <person name="Thomas B.C."/>
            <person name="Singh A."/>
            <person name="Wilkins M.J."/>
            <person name="Karaoz U."/>
            <person name="Brodie E.L."/>
            <person name="Williams K.H."/>
            <person name="Hubbard S.S."/>
            <person name="Banfield J.F."/>
        </authorList>
    </citation>
    <scope>NUCLEOTIDE SEQUENCE [LARGE SCALE GENOMIC DNA]</scope>
</reference>
<organism evidence="4 5">
    <name type="scientific">Candidatus Roizmanbacteria bacterium RIFCSPHIGHO2_02_FULL_37_24</name>
    <dbReference type="NCBI Taxonomy" id="1802037"/>
    <lineage>
        <taxon>Bacteria</taxon>
        <taxon>Candidatus Roizmaniibacteriota</taxon>
    </lineage>
</organism>
<dbReference type="Pfam" id="PF00403">
    <property type="entry name" value="HMA"/>
    <property type="match status" value="1"/>
</dbReference>
<feature type="transmembrane region" description="Helical" evidence="2">
    <location>
        <begin position="201"/>
        <end position="229"/>
    </location>
</feature>
<feature type="transmembrane region" description="Helical" evidence="2">
    <location>
        <begin position="249"/>
        <end position="273"/>
    </location>
</feature>
<keyword evidence="2" id="KW-1133">Transmembrane helix</keyword>
<feature type="transmembrane region" description="Helical" evidence="2">
    <location>
        <begin position="122"/>
        <end position="146"/>
    </location>
</feature>
<keyword evidence="2" id="KW-0812">Transmembrane</keyword>
<sequence length="466" mass="50322">MSKKNATCTYYVTGMHCQSCELLLEKKLSKHTGVLHTQASLKDKTVTFVYNRHHGKPDLDELNNLITEHGYTLGEQPLGKIVWNQQSIFNAIIVIALLSIAYLAVLNLGFIPNLTLSNSSSLGAFFLFGIIAGLSSCAALVGGLLLSLSKQWNGMYGGNKSHLRFIPFTMFNIGRLISYALLGGLLGIIGAFFQLSLGTTAVLVVVVSVIMIILGLQMLGIPWISGIKLQLPSFITRKASDEQNFQGKYMPFLAGAFTFLIPCGFTLIAQTVALTSGNFITSALMMLSFALGTLPVLAMLSFTSMKFQTNPTFAGTFNLVAGFLIVAFGFYNINAQFNVLGIPNVSTLTSLTKVAGASNNTALNNEGLGSEIIGTGTNQYQQINMKAEGFEYFPRTLSLKAGVLTKLNVKSKDVTGCAQAMYLSGLYDEVVFLNKPETSIEFTPKKGTYKISCAMGMVDPVNVVVN</sequence>
<keyword evidence="1" id="KW-0479">Metal-binding</keyword>
<dbReference type="Gene3D" id="2.60.40.420">
    <property type="entry name" value="Cupredoxins - blue copper proteins"/>
    <property type="match status" value="1"/>
</dbReference>
<protein>
    <recommendedName>
        <fullName evidence="3">HMA domain-containing protein</fullName>
    </recommendedName>
</protein>
<feature type="transmembrane region" description="Helical" evidence="2">
    <location>
        <begin position="312"/>
        <end position="331"/>
    </location>
</feature>
<keyword evidence="2" id="KW-0472">Membrane</keyword>
<proteinExistence type="predicted"/>
<comment type="caution">
    <text evidence="4">The sequence shown here is derived from an EMBL/GenBank/DDBJ whole genome shotgun (WGS) entry which is preliminary data.</text>
</comment>
<evidence type="ECO:0000313" key="4">
    <source>
        <dbReference type="EMBL" id="OGK22452.1"/>
    </source>
</evidence>
<evidence type="ECO:0000259" key="3">
    <source>
        <dbReference type="PROSITE" id="PS50846"/>
    </source>
</evidence>
<accession>A0A1F7GVD6</accession>
<dbReference type="AlphaFoldDB" id="A0A1F7GVD6"/>
<gene>
    <name evidence="4" type="ORF">A3C24_03965</name>
</gene>
<feature type="domain" description="HMA" evidence="3">
    <location>
        <begin position="6"/>
        <end position="74"/>
    </location>
</feature>
<dbReference type="GO" id="GO:0046872">
    <property type="term" value="F:metal ion binding"/>
    <property type="evidence" value="ECO:0007669"/>
    <property type="project" value="UniProtKB-KW"/>
</dbReference>
<name>A0A1F7GVD6_9BACT</name>
<dbReference type="InterPro" id="IPR036163">
    <property type="entry name" value="HMA_dom_sf"/>
</dbReference>
<dbReference type="PROSITE" id="PS50846">
    <property type="entry name" value="HMA_2"/>
    <property type="match status" value="1"/>
</dbReference>
<dbReference type="InterPro" id="IPR017969">
    <property type="entry name" value="Heavy-metal-associated_CS"/>
</dbReference>
<dbReference type="Proteomes" id="UP000177159">
    <property type="component" value="Unassembled WGS sequence"/>
</dbReference>
<dbReference type="PANTHER" id="PTHR42208:SF1">
    <property type="entry name" value="HEAVY METAL TRANSPORTER"/>
    <property type="match status" value="1"/>
</dbReference>
<feature type="transmembrane region" description="Helical" evidence="2">
    <location>
        <begin position="279"/>
        <end position="300"/>
    </location>
</feature>
<evidence type="ECO:0000313" key="5">
    <source>
        <dbReference type="Proteomes" id="UP000177159"/>
    </source>
</evidence>
<dbReference type="EMBL" id="MFZM01000043">
    <property type="protein sequence ID" value="OGK22452.1"/>
    <property type="molecule type" value="Genomic_DNA"/>
</dbReference>
<dbReference type="SUPFAM" id="SSF55008">
    <property type="entry name" value="HMA, heavy metal-associated domain"/>
    <property type="match status" value="1"/>
</dbReference>
<dbReference type="InterPro" id="IPR039447">
    <property type="entry name" value="UreH-like_TM_dom"/>
</dbReference>
<dbReference type="Gene3D" id="3.30.70.100">
    <property type="match status" value="1"/>
</dbReference>
<evidence type="ECO:0000256" key="2">
    <source>
        <dbReference type="SAM" id="Phobius"/>
    </source>
</evidence>
<evidence type="ECO:0000256" key="1">
    <source>
        <dbReference type="ARBA" id="ARBA00022723"/>
    </source>
</evidence>
<dbReference type="InterPro" id="IPR006121">
    <property type="entry name" value="HMA_dom"/>
</dbReference>
<dbReference type="CDD" id="cd00371">
    <property type="entry name" value="HMA"/>
    <property type="match status" value="1"/>
</dbReference>
<dbReference type="PANTHER" id="PTHR42208">
    <property type="entry name" value="HEAVY METAL TRANSPORTER-RELATED"/>
    <property type="match status" value="1"/>
</dbReference>
<feature type="transmembrane region" description="Helical" evidence="2">
    <location>
        <begin position="88"/>
        <end position="110"/>
    </location>
</feature>
<dbReference type="InterPro" id="IPR008972">
    <property type="entry name" value="Cupredoxin"/>
</dbReference>
<dbReference type="Pfam" id="PF13386">
    <property type="entry name" value="DsbD_2"/>
    <property type="match status" value="1"/>
</dbReference>
<dbReference type="PROSITE" id="PS01047">
    <property type="entry name" value="HMA_1"/>
    <property type="match status" value="1"/>
</dbReference>
<feature type="transmembrane region" description="Helical" evidence="2">
    <location>
        <begin position="176"/>
        <end position="195"/>
    </location>
</feature>